<evidence type="ECO:0000313" key="3">
    <source>
        <dbReference type="EMBL" id="KGO96981.1"/>
    </source>
</evidence>
<feature type="transmembrane region" description="Helical" evidence="1">
    <location>
        <begin position="54"/>
        <end position="76"/>
    </location>
</feature>
<feature type="domain" description="DUF6787" evidence="2">
    <location>
        <begin position="18"/>
        <end position="97"/>
    </location>
</feature>
<dbReference type="RefSeq" id="WP_035629898.1">
    <property type="nucleotide sequence ID" value="NZ_AVCS01000002.1"/>
</dbReference>
<evidence type="ECO:0000259" key="2">
    <source>
        <dbReference type="Pfam" id="PF20584"/>
    </source>
</evidence>
<gene>
    <name evidence="3" type="ORF">Q767_04610</name>
</gene>
<keyword evidence="1" id="KW-1133">Transmembrane helix</keyword>
<accession>A0A0A2MZC8</accession>
<dbReference type="STRING" id="1107311.Q767_04610"/>
<dbReference type="GO" id="GO:0016740">
    <property type="term" value="F:transferase activity"/>
    <property type="evidence" value="ECO:0007669"/>
    <property type="project" value="UniProtKB-KW"/>
</dbReference>
<comment type="caution">
    <text evidence="3">The sequence shown here is derived from an EMBL/GenBank/DDBJ whole genome shotgun (WGS) entry which is preliminary data.</text>
</comment>
<evidence type="ECO:0000256" key="1">
    <source>
        <dbReference type="SAM" id="Phobius"/>
    </source>
</evidence>
<protein>
    <submittedName>
        <fullName evidence="3">Diacylglyceryl transferase</fullName>
    </submittedName>
</protein>
<dbReference type="OrthoDB" id="1151370at2"/>
<reference evidence="3 4" key="2">
    <citation type="journal article" date="2015" name="Stand. Genomic Sci.">
        <title>High quality draft genomic sequence of Flavobacterium enshiense DK69(T) and comparison among Flavobacterium genomes.</title>
        <authorList>
            <person name="Zeng Z."/>
            <person name="Chen C."/>
            <person name="Du H."/>
            <person name="Wang G."/>
            <person name="Li M."/>
        </authorList>
    </citation>
    <scope>NUCLEOTIDE SEQUENCE [LARGE SCALE GENOMIC DNA]</scope>
    <source>
        <strain evidence="3 4">DK69</strain>
    </source>
</reference>
<dbReference type="EMBL" id="JRLZ01000003">
    <property type="protein sequence ID" value="KGO96981.1"/>
    <property type="molecule type" value="Genomic_DNA"/>
</dbReference>
<proteinExistence type="predicted"/>
<dbReference type="eggNOG" id="ENOG5032SBZ">
    <property type="taxonomic scope" value="Bacteria"/>
</dbReference>
<name>A0A0A2MZC8_9FLAO</name>
<feature type="transmembrane region" description="Helical" evidence="1">
    <location>
        <begin position="12"/>
        <end position="34"/>
    </location>
</feature>
<dbReference type="AlphaFoldDB" id="A0A0A2MZC8"/>
<keyword evidence="1" id="KW-0812">Transmembrane</keyword>
<dbReference type="Pfam" id="PF20584">
    <property type="entry name" value="DUF6787"/>
    <property type="match status" value="1"/>
</dbReference>
<dbReference type="Proteomes" id="UP000030149">
    <property type="component" value="Unassembled WGS sequence"/>
</dbReference>
<keyword evidence="1" id="KW-0472">Membrane</keyword>
<reference evidence="4" key="1">
    <citation type="submission" date="2013-09" db="EMBL/GenBank/DDBJ databases">
        <authorList>
            <person name="Zeng Z."/>
            <person name="Chen C."/>
        </authorList>
    </citation>
    <scope>NUCLEOTIDE SEQUENCE [LARGE SCALE GENOMIC DNA]</scope>
    <source>
        <strain evidence="4">DK69</strain>
    </source>
</reference>
<organism evidence="3 4">
    <name type="scientific">Flavobacterium enshiense DK69</name>
    <dbReference type="NCBI Taxonomy" id="1107311"/>
    <lineage>
        <taxon>Bacteria</taxon>
        <taxon>Pseudomonadati</taxon>
        <taxon>Bacteroidota</taxon>
        <taxon>Flavobacteriia</taxon>
        <taxon>Flavobacteriales</taxon>
        <taxon>Flavobacteriaceae</taxon>
        <taxon>Flavobacterium</taxon>
    </lineage>
</organism>
<keyword evidence="3" id="KW-0808">Transferase</keyword>
<keyword evidence="4" id="KW-1185">Reference proteome</keyword>
<dbReference type="InterPro" id="IPR046714">
    <property type="entry name" value="DUF6787"/>
</dbReference>
<evidence type="ECO:0000313" key="4">
    <source>
        <dbReference type="Proteomes" id="UP000030149"/>
    </source>
</evidence>
<dbReference type="PATRIC" id="fig|1107311.5.peg.2085"/>
<sequence>MSNLKQRWGIKSNWQMTIIFIVFAITGTTASFLSKPILTWLGITRDNLHPVFYWALYILIILPVYKVLLVLIGTIFGQHTFFKNFVFKMLRGMKLGFIADAFENKKGDQ</sequence>